<evidence type="ECO:0008006" key="3">
    <source>
        <dbReference type="Google" id="ProtNLM"/>
    </source>
</evidence>
<dbReference type="Gene3D" id="3.10.450.160">
    <property type="entry name" value="inner membrane protein cigr"/>
    <property type="match status" value="1"/>
</dbReference>
<gene>
    <name evidence="1" type="ORF">B7Y86_10955</name>
</gene>
<name>A0A258HIS3_9CAUL</name>
<organism evidence="1 2">
    <name type="scientific">Brevundimonas subvibrioides</name>
    <dbReference type="NCBI Taxonomy" id="74313"/>
    <lineage>
        <taxon>Bacteria</taxon>
        <taxon>Pseudomonadati</taxon>
        <taxon>Pseudomonadota</taxon>
        <taxon>Alphaproteobacteria</taxon>
        <taxon>Caulobacterales</taxon>
        <taxon>Caulobacteraceae</taxon>
        <taxon>Brevundimonas</taxon>
    </lineage>
</organism>
<sequence>MPRQYFGQRYYQGDYLPSIFWRYSLSDYRTYGLGYPPPGTQWVAVDTTIYLIDSYDGYIIEVIHDAWRW</sequence>
<protein>
    <recommendedName>
        <fullName evidence="3">RcnB family protein</fullName>
    </recommendedName>
</protein>
<dbReference type="AlphaFoldDB" id="A0A258HIS3"/>
<dbReference type="InterPro" id="IPR024572">
    <property type="entry name" value="RcnB"/>
</dbReference>
<comment type="caution">
    <text evidence="1">The sequence shown here is derived from an EMBL/GenBank/DDBJ whole genome shotgun (WGS) entry which is preliminary data.</text>
</comment>
<evidence type="ECO:0000313" key="2">
    <source>
        <dbReference type="Proteomes" id="UP000216147"/>
    </source>
</evidence>
<dbReference type="EMBL" id="NCEQ01000009">
    <property type="protein sequence ID" value="OYX56238.1"/>
    <property type="molecule type" value="Genomic_DNA"/>
</dbReference>
<reference evidence="1 2" key="1">
    <citation type="submission" date="2017-03" db="EMBL/GenBank/DDBJ databases">
        <title>Lifting the veil on microbial sulfur biogeochemistry in mining wastewaters.</title>
        <authorList>
            <person name="Kantor R.S."/>
            <person name="Colenbrander Nelson T."/>
            <person name="Marshall S."/>
            <person name="Bennett D."/>
            <person name="Apte S."/>
            <person name="Camacho D."/>
            <person name="Thomas B.C."/>
            <person name="Warren L.A."/>
            <person name="Banfield J.F."/>
        </authorList>
    </citation>
    <scope>NUCLEOTIDE SEQUENCE [LARGE SCALE GENOMIC DNA]</scope>
    <source>
        <strain evidence="1">32-68-21</strain>
    </source>
</reference>
<accession>A0A258HIS3</accession>
<proteinExistence type="predicted"/>
<dbReference type="Pfam" id="PF11776">
    <property type="entry name" value="RcnB"/>
    <property type="match status" value="1"/>
</dbReference>
<dbReference type="Proteomes" id="UP000216147">
    <property type="component" value="Unassembled WGS sequence"/>
</dbReference>
<evidence type="ECO:0000313" key="1">
    <source>
        <dbReference type="EMBL" id="OYX56238.1"/>
    </source>
</evidence>